<accession>A0A7X0JPN2</accession>
<dbReference type="EMBL" id="JACHHT010000001">
    <property type="protein sequence ID" value="MBB6519988.1"/>
    <property type="molecule type" value="Genomic_DNA"/>
</dbReference>
<dbReference type="GO" id="GO:0008610">
    <property type="term" value="P:lipid biosynthetic process"/>
    <property type="evidence" value="ECO:0007669"/>
    <property type="project" value="UniProtKB-ARBA"/>
</dbReference>
<organism evidence="3 4">
    <name type="scientific">Pseudoteredinibacter isoporae</name>
    <dbReference type="NCBI Taxonomy" id="570281"/>
    <lineage>
        <taxon>Bacteria</taxon>
        <taxon>Pseudomonadati</taxon>
        <taxon>Pseudomonadota</taxon>
        <taxon>Gammaproteobacteria</taxon>
        <taxon>Cellvibrionales</taxon>
        <taxon>Cellvibrionaceae</taxon>
        <taxon>Pseudoteredinibacter</taxon>
    </lineage>
</organism>
<evidence type="ECO:0000313" key="3">
    <source>
        <dbReference type="EMBL" id="MBB6519988.1"/>
    </source>
</evidence>
<evidence type="ECO:0000259" key="2">
    <source>
        <dbReference type="Pfam" id="PF00487"/>
    </source>
</evidence>
<proteinExistence type="predicted"/>
<dbReference type="GO" id="GO:0016717">
    <property type="term" value="F:oxidoreductase activity, acting on paired donors, with oxidation of a pair of donors resulting in the reduction of molecular oxygen to two molecules of water"/>
    <property type="evidence" value="ECO:0007669"/>
    <property type="project" value="TreeGrafter"/>
</dbReference>
<keyword evidence="4" id="KW-1185">Reference proteome</keyword>
<dbReference type="PANTHER" id="PTHR19353">
    <property type="entry name" value="FATTY ACID DESATURASE 2"/>
    <property type="match status" value="1"/>
</dbReference>
<dbReference type="GO" id="GO:0016020">
    <property type="term" value="C:membrane"/>
    <property type="evidence" value="ECO:0007669"/>
    <property type="project" value="TreeGrafter"/>
</dbReference>
<dbReference type="PANTHER" id="PTHR19353:SF19">
    <property type="entry name" value="DELTA(5) FATTY ACID DESATURASE C-RELATED"/>
    <property type="match status" value="1"/>
</dbReference>
<keyword evidence="1" id="KW-0472">Membrane</keyword>
<sequence>MSEQDLFSEGLQRQTARRKLTELLGEQTIKDLHRRSNWMGVWSIASCWGAIIIAFAMIVWGQQQSLLIAIPTIIVALALLGGRQLGLAILMHEASHRALFENVWLNDKLSNWLCGHIIFLDVEKYRKHHFVHHAKTGTSEDIDYSLIRGFPTTRTSLSRKLARDFFGLTGIKNLIGVYLMNAGYVKWTVASDIEKLPRNGRSHFEYFLNFLREAWPSLLANLLLFSVLWLMGHPELFLAWFVAYLSPYLLFTRIRALAEHAMTEQSPDMLKNTRSTKAGLIARALFAPFRVNYHIEHHALASIPYWQLPRLHKLLREKDAIPEPPSYWYVLNLVSSKSPQTA</sequence>
<protein>
    <submittedName>
        <fullName evidence="3">Fatty acid desaturase</fullName>
    </submittedName>
</protein>
<feature type="domain" description="Fatty acid desaturase" evidence="2">
    <location>
        <begin position="74"/>
        <end position="319"/>
    </location>
</feature>
<evidence type="ECO:0000256" key="1">
    <source>
        <dbReference type="SAM" id="Phobius"/>
    </source>
</evidence>
<dbReference type="InterPro" id="IPR012171">
    <property type="entry name" value="Fatty_acid_desaturase"/>
</dbReference>
<name>A0A7X0JPN2_9GAMM</name>
<dbReference type="InterPro" id="IPR005804">
    <property type="entry name" value="FA_desaturase_dom"/>
</dbReference>
<keyword evidence="1" id="KW-0812">Transmembrane</keyword>
<gene>
    <name evidence="3" type="ORF">HNR48_000266</name>
</gene>
<feature type="transmembrane region" description="Helical" evidence="1">
    <location>
        <begin position="39"/>
        <end position="60"/>
    </location>
</feature>
<reference evidence="3 4" key="1">
    <citation type="submission" date="2020-08" db="EMBL/GenBank/DDBJ databases">
        <title>Genomic Encyclopedia of Type Strains, Phase IV (KMG-IV): sequencing the most valuable type-strain genomes for metagenomic binning, comparative biology and taxonomic classification.</title>
        <authorList>
            <person name="Goeker M."/>
        </authorList>
    </citation>
    <scope>NUCLEOTIDE SEQUENCE [LARGE SCALE GENOMIC DNA]</scope>
    <source>
        <strain evidence="3 4">DSM 22368</strain>
    </source>
</reference>
<dbReference type="AlphaFoldDB" id="A0A7X0JPN2"/>
<evidence type="ECO:0000313" key="4">
    <source>
        <dbReference type="Proteomes" id="UP000528457"/>
    </source>
</evidence>
<comment type="caution">
    <text evidence="3">The sequence shown here is derived from an EMBL/GenBank/DDBJ whole genome shotgun (WGS) entry which is preliminary data.</text>
</comment>
<keyword evidence="1" id="KW-1133">Transmembrane helix</keyword>
<dbReference type="Pfam" id="PF00487">
    <property type="entry name" value="FA_desaturase"/>
    <property type="match status" value="1"/>
</dbReference>
<dbReference type="Proteomes" id="UP000528457">
    <property type="component" value="Unassembled WGS sequence"/>
</dbReference>
<dbReference type="InParanoid" id="A0A7X0JPN2"/>
<feature type="transmembrane region" description="Helical" evidence="1">
    <location>
        <begin position="66"/>
        <end position="90"/>
    </location>
</feature>
<dbReference type="RefSeq" id="WP_166852609.1">
    <property type="nucleotide sequence ID" value="NZ_JAAONY010000001.1"/>
</dbReference>
<dbReference type="CDD" id="cd03510">
    <property type="entry name" value="Rhizobitoxine-FADS-like"/>
    <property type="match status" value="1"/>
</dbReference>